<evidence type="ECO:0000313" key="2">
    <source>
        <dbReference type="Proteomes" id="UP000249299"/>
    </source>
</evidence>
<name>A0A327JKP3_9HYPH</name>
<protein>
    <recommendedName>
        <fullName evidence="3">Ankyrin repeat domain-containing protein</fullName>
    </recommendedName>
</protein>
<evidence type="ECO:0008006" key="3">
    <source>
        <dbReference type="Google" id="ProtNLM"/>
    </source>
</evidence>
<dbReference type="Gene3D" id="1.25.40.20">
    <property type="entry name" value="Ankyrin repeat-containing domain"/>
    <property type="match status" value="1"/>
</dbReference>
<accession>A0A327JKP3</accession>
<proteinExistence type="predicted"/>
<comment type="caution">
    <text evidence="1">The sequence shown here is derived from an EMBL/GenBank/DDBJ whole genome shotgun (WGS) entry which is preliminary data.</text>
</comment>
<dbReference type="SUPFAM" id="SSF48403">
    <property type="entry name" value="Ankyrin repeat"/>
    <property type="match status" value="1"/>
</dbReference>
<sequence>MSLAPRPVSPIRRSIFSDSGERTAKLSLISAVYYDRTTQASDIIESDPDQINLQDPFAGLTALHIAIFRQNATIVERIAKHPVTRIELEDKFGRRAIDMCVYTQNEAIFRAVFERTFRTEMIALDVGDSGPIIPFRPE</sequence>
<dbReference type="Proteomes" id="UP000249299">
    <property type="component" value="Unassembled WGS sequence"/>
</dbReference>
<dbReference type="RefSeq" id="WP_111434558.1">
    <property type="nucleotide sequence ID" value="NZ_JACIGG010000025.1"/>
</dbReference>
<organism evidence="1 2">
    <name type="scientific">Rhodobium orientis</name>
    <dbReference type="NCBI Taxonomy" id="34017"/>
    <lineage>
        <taxon>Bacteria</taxon>
        <taxon>Pseudomonadati</taxon>
        <taxon>Pseudomonadota</taxon>
        <taxon>Alphaproteobacteria</taxon>
        <taxon>Hyphomicrobiales</taxon>
        <taxon>Rhodobiaceae</taxon>
        <taxon>Rhodobium</taxon>
    </lineage>
</organism>
<dbReference type="EMBL" id="NPEV01000023">
    <property type="protein sequence ID" value="RAI27010.1"/>
    <property type="molecule type" value="Genomic_DNA"/>
</dbReference>
<dbReference type="InterPro" id="IPR036770">
    <property type="entry name" value="Ankyrin_rpt-contain_sf"/>
</dbReference>
<dbReference type="AlphaFoldDB" id="A0A327JKP3"/>
<gene>
    <name evidence="1" type="ORF">CH339_11745</name>
</gene>
<evidence type="ECO:0000313" key="1">
    <source>
        <dbReference type="EMBL" id="RAI27010.1"/>
    </source>
</evidence>
<reference evidence="1 2" key="1">
    <citation type="submission" date="2017-07" db="EMBL/GenBank/DDBJ databases">
        <title>Draft Genome Sequences of Select Purple Nonsulfur Bacteria.</title>
        <authorList>
            <person name="Lasarre B."/>
            <person name="Mckinlay J.B."/>
        </authorList>
    </citation>
    <scope>NUCLEOTIDE SEQUENCE [LARGE SCALE GENOMIC DNA]</scope>
    <source>
        <strain evidence="1 2">DSM 11290</strain>
    </source>
</reference>
<keyword evidence="2" id="KW-1185">Reference proteome</keyword>
<dbReference type="OrthoDB" id="9870174at2"/>